<keyword evidence="2" id="KW-1133">Transmembrane helix</keyword>
<evidence type="ECO:0000256" key="2">
    <source>
        <dbReference type="SAM" id="Phobius"/>
    </source>
</evidence>
<gene>
    <name evidence="3" type="ORF">TARUN_2904</name>
</gene>
<feature type="non-terminal residue" evidence="3">
    <location>
        <position position="1"/>
    </location>
</feature>
<name>A0A395NTC0_TRIAR</name>
<sequence>LIDDKVAKEGLLGVAIISGIGIAAVAVSTLLQPSVCSGQIQIRSRCSIQTGNKGYPKACREKKTETQGIFGHILPDIDFKESALPVALQSTLLLPSPERPEIGPVSHGHEQAKTSEKSSPGPI</sequence>
<evidence type="ECO:0000256" key="1">
    <source>
        <dbReference type="SAM" id="MobiDB-lite"/>
    </source>
</evidence>
<keyword evidence="4" id="KW-1185">Reference proteome</keyword>
<reference evidence="3 4" key="1">
    <citation type="journal article" date="2018" name="PLoS Pathog.">
        <title>Evolution of structural diversity of trichothecenes, a family of toxins produced by plant pathogenic and entomopathogenic fungi.</title>
        <authorList>
            <person name="Proctor R.H."/>
            <person name="McCormick S.P."/>
            <person name="Kim H.S."/>
            <person name="Cardoza R.E."/>
            <person name="Stanley A.M."/>
            <person name="Lindo L."/>
            <person name="Kelly A."/>
            <person name="Brown D.W."/>
            <person name="Lee T."/>
            <person name="Vaughan M.M."/>
            <person name="Alexander N.J."/>
            <person name="Busman M."/>
            <person name="Gutierrez S."/>
        </authorList>
    </citation>
    <scope>NUCLEOTIDE SEQUENCE [LARGE SCALE GENOMIC DNA]</scope>
    <source>
        <strain evidence="3 4">IBT 40837</strain>
    </source>
</reference>
<dbReference type="EMBL" id="PXOA01000164">
    <property type="protein sequence ID" value="RFU79299.1"/>
    <property type="molecule type" value="Genomic_DNA"/>
</dbReference>
<dbReference type="AlphaFoldDB" id="A0A395NTC0"/>
<evidence type="ECO:0000313" key="4">
    <source>
        <dbReference type="Proteomes" id="UP000266272"/>
    </source>
</evidence>
<accession>A0A395NTC0</accession>
<feature type="transmembrane region" description="Helical" evidence="2">
    <location>
        <begin position="12"/>
        <end position="31"/>
    </location>
</feature>
<protein>
    <submittedName>
        <fullName evidence="3">Mitochondria fission 1</fullName>
    </submittedName>
</protein>
<keyword evidence="2" id="KW-0812">Transmembrane</keyword>
<feature type="region of interest" description="Disordered" evidence="1">
    <location>
        <begin position="97"/>
        <end position="123"/>
    </location>
</feature>
<keyword evidence="2" id="KW-0472">Membrane</keyword>
<dbReference type="Proteomes" id="UP000266272">
    <property type="component" value="Unassembled WGS sequence"/>
</dbReference>
<feature type="compositionally biased region" description="Basic and acidic residues" evidence="1">
    <location>
        <begin position="107"/>
        <end position="116"/>
    </location>
</feature>
<proteinExistence type="predicted"/>
<organism evidence="3 4">
    <name type="scientific">Trichoderma arundinaceum</name>
    <dbReference type="NCBI Taxonomy" id="490622"/>
    <lineage>
        <taxon>Eukaryota</taxon>
        <taxon>Fungi</taxon>
        <taxon>Dikarya</taxon>
        <taxon>Ascomycota</taxon>
        <taxon>Pezizomycotina</taxon>
        <taxon>Sordariomycetes</taxon>
        <taxon>Hypocreomycetidae</taxon>
        <taxon>Hypocreales</taxon>
        <taxon>Hypocreaceae</taxon>
        <taxon>Trichoderma</taxon>
    </lineage>
</organism>
<comment type="caution">
    <text evidence="3">The sequence shown here is derived from an EMBL/GenBank/DDBJ whole genome shotgun (WGS) entry which is preliminary data.</text>
</comment>
<evidence type="ECO:0000313" key="3">
    <source>
        <dbReference type="EMBL" id="RFU79299.1"/>
    </source>
</evidence>